<dbReference type="EC" id="2.7.1.-" evidence="1"/>
<keyword evidence="1" id="KW-0448">Lipopolysaccharide biosynthesis</keyword>
<dbReference type="SUPFAM" id="SSF56112">
    <property type="entry name" value="Protein kinase-like (PK-like)"/>
    <property type="match status" value="1"/>
</dbReference>
<evidence type="ECO:0000313" key="2">
    <source>
        <dbReference type="EMBL" id="MBD8503221.1"/>
    </source>
</evidence>
<dbReference type="EMBL" id="JACYTO010000002">
    <property type="protein sequence ID" value="MBD8503221.1"/>
    <property type="molecule type" value="Genomic_DNA"/>
</dbReference>
<reference evidence="3" key="1">
    <citation type="submission" date="2023-07" db="EMBL/GenBank/DDBJ databases">
        <title>Thauera sp. CAU 1555 isolated from sand of Yaerae Beach.</title>
        <authorList>
            <person name="Kim W."/>
        </authorList>
    </citation>
    <scope>NUCLEOTIDE SEQUENCE [LARGE SCALE GENOMIC DNA]</scope>
    <source>
        <strain evidence="3">CAU 1555</strain>
    </source>
</reference>
<keyword evidence="1" id="KW-0547">Nucleotide-binding</keyword>
<evidence type="ECO:0000256" key="1">
    <source>
        <dbReference type="PIRNR" id="PIRNR037318"/>
    </source>
</evidence>
<comment type="function">
    <text evidence="1">Kinase involved in the biosynthesis of the core oligosaccharide region of lipopolysaccharide (LPS). Catalyzes the phosphorylation of heptose I (HepI), the first heptose added to the Kdo2-lipid A module.</text>
</comment>
<dbReference type="GO" id="GO:0016301">
    <property type="term" value="F:kinase activity"/>
    <property type="evidence" value="ECO:0007669"/>
    <property type="project" value="UniProtKB-KW"/>
</dbReference>
<dbReference type="Proteomes" id="UP000603602">
    <property type="component" value="Unassembled WGS sequence"/>
</dbReference>
<organism evidence="2 3">
    <name type="scientific">Thauera sedimentorum</name>
    <dbReference type="NCBI Taxonomy" id="2767595"/>
    <lineage>
        <taxon>Bacteria</taxon>
        <taxon>Pseudomonadati</taxon>
        <taxon>Pseudomonadota</taxon>
        <taxon>Betaproteobacteria</taxon>
        <taxon>Rhodocyclales</taxon>
        <taxon>Zoogloeaceae</taxon>
        <taxon>Thauera</taxon>
    </lineage>
</organism>
<sequence length="279" mass="31629">MNQVTLAPPLDRLWAGRDPFAATAELARNAPPDAITRDVEGRRTLRFELDGRGYYLKLQSGIGWGRILGELARLRLPVLGAGNEWRAIGACHRLGVPTMNAVGYGERGRGWTHRTSFLVTEAIEPAVDLDTCTRGWVDAPPPLALKRALLAEVARIARTLHEGGLNHRDFYLCHFLLATEPPPSPAQLRVSLIDLHRVQIRARTPARWRNKDLAALYFSALRIGLTRRDKLRFLRAYFGAPLRTVLVREAGFLKWLEREAQRLLLRFDRKFAHRPALQK</sequence>
<dbReference type="NCBIfam" id="NF011703">
    <property type="entry name" value="PRK15123.1"/>
    <property type="match status" value="1"/>
</dbReference>
<comment type="pathway">
    <text evidence="1">Bacterial outer membrane biogenesis; LPS core biosynthesis.</text>
</comment>
<keyword evidence="1" id="KW-0067">ATP-binding</keyword>
<dbReference type="InterPro" id="IPR011009">
    <property type="entry name" value="Kinase-like_dom_sf"/>
</dbReference>
<dbReference type="RefSeq" id="WP_187718074.1">
    <property type="nucleotide sequence ID" value="NZ_JACTAH010000002.1"/>
</dbReference>
<keyword evidence="3" id="KW-1185">Reference proteome</keyword>
<accession>A0ABR9BA43</accession>
<protein>
    <recommendedName>
        <fullName evidence="1">Lipopolysaccharide core heptose(I) kinase</fullName>
        <ecNumber evidence="1">2.7.1.-</ecNumber>
    </recommendedName>
</protein>
<dbReference type="Pfam" id="PF06293">
    <property type="entry name" value="Kdo"/>
    <property type="match status" value="1"/>
</dbReference>
<name>A0ABR9BA43_9RHOO</name>
<dbReference type="PIRSF" id="PIRSF037318">
    <property type="entry name" value="RfaP"/>
    <property type="match status" value="1"/>
</dbReference>
<comment type="similarity">
    <text evidence="1">Belongs to the protein kinase superfamily. KdkA/rfaP family.</text>
</comment>
<comment type="caution">
    <text evidence="2">The sequence shown here is derived from an EMBL/GenBank/DDBJ whole genome shotgun (WGS) entry which is preliminary data.</text>
</comment>
<keyword evidence="1 2" id="KW-0808">Transferase</keyword>
<keyword evidence="1 2" id="KW-0418">Kinase</keyword>
<dbReference type="InterPro" id="IPR017172">
    <property type="entry name" value="Lsacc_core_hep_kinase_RfaP"/>
</dbReference>
<gene>
    <name evidence="2" type="primary">rfaP</name>
    <name evidence="2" type="ORF">IFO67_10050</name>
</gene>
<proteinExistence type="inferred from homology"/>
<evidence type="ECO:0000313" key="3">
    <source>
        <dbReference type="Proteomes" id="UP000603602"/>
    </source>
</evidence>